<dbReference type="CDD" id="cd00229">
    <property type="entry name" value="SGNH_hydrolase"/>
    <property type="match status" value="1"/>
</dbReference>
<keyword evidence="1" id="KW-1133">Transmembrane helix</keyword>
<feature type="domain" description="SGNH hydrolase-type esterase" evidence="3">
    <location>
        <begin position="898"/>
        <end position="1074"/>
    </location>
</feature>
<keyword evidence="5" id="KW-1185">Reference proteome</keyword>
<dbReference type="HOGENOM" id="CLU_283245_0_0_7"/>
<feature type="chain" id="PRO_5004016298" evidence="2">
    <location>
        <begin position="18"/>
        <end position="1100"/>
    </location>
</feature>
<feature type="transmembrane region" description="Helical" evidence="1">
    <location>
        <begin position="441"/>
        <end position="458"/>
    </location>
</feature>
<dbReference type="AlphaFoldDB" id="M1P6E8"/>
<dbReference type="Pfam" id="PF13472">
    <property type="entry name" value="Lipase_GDSL_2"/>
    <property type="match status" value="1"/>
</dbReference>
<dbReference type="InterPro" id="IPR036514">
    <property type="entry name" value="SGNH_hydro_sf"/>
</dbReference>
<gene>
    <name evidence="4" type="ordered locus">UWK_02471</name>
</gene>
<keyword evidence="1" id="KW-0812">Transmembrane</keyword>
<protein>
    <submittedName>
        <fullName evidence="4">Lysophospholipase L1-like esterase</fullName>
    </submittedName>
</protein>
<evidence type="ECO:0000313" key="5">
    <source>
        <dbReference type="Proteomes" id="UP000011721"/>
    </source>
</evidence>
<feature type="transmembrane region" description="Helical" evidence="1">
    <location>
        <begin position="464"/>
        <end position="484"/>
    </location>
</feature>
<evidence type="ECO:0000256" key="1">
    <source>
        <dbReference type="SAM" id="Phobius"/>
    </source>
</evidence>
<dbReference type="SUPFAM" id="SSF52266">
    <property type="entry name" value="SGNH hydrolase"/>
    <property type="match status" value="1"/>
</dbReference>
<proteinExistence type="predicted"/>
<dbReference type="eggNOG" id="COG2755">
    <property type="taxonomic scope" value="Bacteria"/>
</dbReference>
<feature type="signal peptide" evidence="2">
    <location>
        <begin position="1"/>
        <end position="17"/>
    </location>
</feature>
<organism evidence="4 5">
    <name type="scientific">Desulfocapsa sulfexigens (strain DSM 10523 / SB164P1)</name>
    <dbReference type="NCBI Taxonomy" id="1167006"/>
    <lineage>
        <taxon>Bacteria</taxon>
        <taxon>Pseudomonadati</taxon>
        <taxon>Thermodesulfobacteriota</taxon>
        <taxon>Desulfobulbia</taxon>
        <taxon>Desulfobulbales</taxon>
        <taxon>Desulfocapsaceae</taxon>
        <taxon>Desulfocapsa</taxon>
    </lineage>
</organism>
<feature type="transmembrane region" description="Helical" evidence="1">
    <location>
        <begin position="714"/>
        <end position="733"/>
    </location>
</feature>
<feature type="transmembrane region" description="Helical" evidence="1">
    <location>
        <begin position="808"/>
        <end position="829"/>
    </location>
</feature>
<dbReference type="GO" id="GO:0016788">
    <property type="term" value="F:hydrolase activity, acting on ester bonds"/>
    <property type="evidence" value="ECO:0007669"/>
    <property type="project" value="UniProtKB-ARBA"/>
</dbReference>
<name>M1P6E8_DESSD</name>
<feature type="transmembrane region" description="Helical" evidence="1">
    <location>
        <begin position="177"/>
        <end position="198"/>
    </location>
</feature>
<sequence>MFSAIVLLLLYFLSLQGEVTIETDINDRFQIFWSDGTGYYSENNSATEYPVEYLENNTVTRFRTGNLSKIDNIRIDPLFGSGKFKIFSIQISQPGYKTMSFSTQGELKRLMPVNHLSDFQVTENGISAISNGNDPQIMLPFQARLSCFWVLSRLSASLAIVIVAFFVVKSCFKHKNLFAGAIFLANILIVGLLILGWWTSKDNTLFQNGRWTVGKDAGKFVFQTYEFMSAPMSGSGISLTANMGFQEITYKNHDSDTRRLEELSCQVYIGPQAYVWVELEKKDQQMLGVRISRNGEYKSGFYTYSSKGKLVSKQLLQIPKDMLNSSSRIVLSRQNGTWTLAVNDRQMGSSLAIDNKNSTFGFRGCTTGREMYLRNIEMKFVDPVTEKRWVETEDFGPSASKQRSTPWIFVFVSIVLLVKAVRDEVLMNYLPSDKHHRFRLLSQLSLFVPASAALLFFFRDSIYATPFSFLVAELVVVVGFALFFEQEKVHLGTKKWLSVLYVIGILLVSGCSFLVNDTILQSSQRVSNKNLSRIDPGIYITTPQAPPTKVPYVATAPIVIKAGQPFFVPGVFREQVIDLVFSLPEQTTLDIVFEQQGFVTRGDSDGEAIPLQRRLLRLSTKSGVVSGLSTKTGVRSAPFMKINGELLVHANNKVSITVTNKRVKLNLNGVLTTFDQFGLLGFGETGFLTYENSVNLKAVSVTPTELKAGPGNKMYLFMFFVPFVFAFLLFFLFRLAGPVALFPTAILALCSYYPIVVLLTAGMFLPSGSLHFLSDGRLGWLFIMAAAVAVNLFCILIYAKRQIKIPALYANLLSLIVIVAVAGYVYVILPDDNPIKLRFSQNTIAPGDIAHAEEKKHVPWYADNSLIGTNIWVWSQLFGGEKAVPGSGNTKDAVRIFVIGGSQAWGSGAANSDSTFSKLLEKKLLDKKLPVQVLNAGTNAVGLQTITRSNKQLLPIYEPDIIIIDVGTNDSGARKMVPGVKNQQRFVHDRLMDFRTFVEFFQGQGVRIILNLEAMCAESYDNFSPDPELYDGLKKIAEDTGVSVIVPSSVTEQIEKEYPLWWDIAHLTPYGQQVMAEILLPTTEKLVNEVLKSSMSGRAL</sequence>
<keyword evidence="2" id="KW-0732">Signal</keyword>
<evidence type="ECO:0000313" key="4">
    <source>
        <dbReference type="EMBL" id="AGF79008.1"/>
    </source>
</evidence>
<dbReference type="EMBL" id="CP003985">
    <property type="protein sequence ID" value="AGF79008.1"/>
    <property type="molecule type" value="Genomic_DNA"/>
</dbReference>
<dbReference type="Proteomes" id="UP000011721">
    <property type="component" value="Chromosome"/>
</dbReference>
<feature type="transmembrane region" description="Helical" evidence="1">
    <location>
        <begin position="148"/>
        <end position="168"/>
    </location>
</feature>
<feature type="transmembrane region" description="Helical" evidence="1">
    <location>
        <begin position="496"/>
        <end position="515"/>
    </location>
</feature>
<evidence type="ECO:0000259" key="3">
    <source>
        <dbReference type="Pfam" id="PF13472"/>
    </source>
</evidence>
<accession>M1P6E8</accession>
<keyword evidence="1" id="KW-0472">Membrane</keyword>
<dbReference type="InterPro" id="IPR013830">
    <property type="entry name" value="SGNH_hydro"/>
</dbReference>
<feature type="transmembrane region" description="Helical" evidence="1">
    <location>
        <begin position="745"/>
        <end position="766"/>
    </location>
</feature>
<evidence type="ECO:0000256" key="2">
    <source>
        <dbReference type="SAM" id="SignalP"/>
    </source>
</evidence>
<feature type="transmembrane region" description="Helical" evidence="1">
    <location>
        <begin position="404"/>
        <end position="421"/>
    </location>
</feature>
<feature type="transmembrane region" description="Helical" evidence="1">
    <location>
        <begin position="778"/>
        <end position="799"/>
    </location>
</feature>
<reference evidence="5" key="1">
    <citation type="journal article" date="2013" name="Stand. Genomic Sci.">
        <title>Complete genome sequence of Desulfocapsa sulfexigens, a marine deltaproteobacterium specialized in disproportionating inorganic sulfur compounds.</title>
        <authorList>
            <person name="Finster K.W."/>
            <person name="Kjeldsen K.U."/>
            <person name="Kube M."/>
            <person name="Reinhardt R."/>
            <person name="Mussmann M."/>
            <person name="Amann R."/>
            <person name="Schreiber L."/>
        </authorList>
    </citation>
    <scope>NUCLEOTIDE SEQUENCE [LARGE SCALE GENOMIC DNA]</scope>
    <source>
        <strain evidence="5">DSM 10523 / SB164P1</strain>
    </source>
</reference>
<dbReference type="KEGG" id="dsf:UWK_02471"/>
<dbReference type="Gene3D" id="3.40.50.1110">
    <property type="entry name" value="SGNH hydrolase"/>
    <property type="match status" value="1"/>
</dbReference>